<keyword evidence="4" id="KW-1185">Reference proteome</keyword>
<name>A0A0C2ICY7_9PSED</name>
<sequence>MPKGSTFFPALLLAFTFTARAEVWPGEDWSLGPQVSGPAVQALESYAFPARDDDTRKGIRTDALLVIRHGRIVYERYAGPTTVNTPHLTWSVSKSVMATVLGVAYGQGLFQLHDSAARFYRPLRAHPHVTLEHLMNWSSGIDWQEDYEYAPLKSSVVAMLYTLGSADMAGYTAAHGESSRPGRVFRYSSGDSNVLAAALRKIVGAKRYPDYPWTALFDPLGIRSAVWERDASGTFVASSYVYMTARDLARIGLLMEREGRWGDRRLLPRAWVNFNLRPFAGYKPGQDEAVGGGQWWLNRSIKGAAKPWPDAPPDTFAALGHWGQVLYVIPSAGLVIVRYGDDRDGSYRHNELLKRALAAFAPGVAP</sequence>
<dbReference type="PANTHER" id="PTHR43283">
    <property type="entry name" value="BETA-LACTAMASE-RELATED"/>
    <property type="match status" value="1"/>
</dbReference>
<feature type="signal peptide" evidence="1">
    <location>
        <begin position="1"/>
        <end position="21"/>
    </location>
</feature>
<feature type="chain" id="PRO_5002162377" evidence="1">
    <location>
        <begin position="22"/>
        <end position="366"/>
    </location>
</feature>
<dbReference type="STRING" id="226910.UCMB321_1470"/>
<protein>
    <submittedName>
        <fullName evidence="3">Beta-lactamase class C</fullName>
    </submittedName>
</protein>
<evidence type="ECO:0000256" key="1">
    <source>
        <dbReference type="SAM" id="SignalP"/>
    </source>
</evidence>
<dbReference type="InterPro" id="IPR012338">
    <property type="entry name" value="Beta-lactam/transpept-like"/>
</dbReference>
<dbReference type="EMBL" id="JXDG01000014">
    <property type="protein sequence ID" value="KIH84790.1"/>
    <property type="molecule type" value="Genomic_DNA"/>
</dbReference>
<accession>A0A0C2ICY7</accession>
<dbReference type="InterPro" id="IPR050789">
    <property type="entry name" value="Diverse_Enzym_Activities"/>
</dbReference>
<dbReference type="PATRIC" id="fig|226910.6.peg.1462"/>
<dbReference type="RefSeq" id="WP_040064927.1">
    <property type="nucleotide sequence ID" value="NZ_JXDG01000014.1"/>
</dbReference>
<dbReference type="Proteomes" id="UP000031535">
    <property type="component" value="Unassembled WGS sequence"/>
</dbReference>
<dbReference type="Gene3D" id="3.40.710.10">
    <property type="entry name" value="DD-peptidase/beta-lactamase superfamily"/>
    <property type="match status" value="1"/>
</dbReference>
<organism evidence="3 4">
    <name type="scientific">Pseudomonas batumici</name>
    <dbReference type="NCBI Taxonomy" id="226910"/>
    <lineage>
        <taxon>Bacteria</taxon>
        <taxon>Pseudomonadati</taxon>
        <taxon>Pseudomonadota</taxon>
        <taxon>Gammaproteobacteria</taxon>
        <taxon>Pseudomonadales</taxon>
        <taxon>Pseudomonadaceae</taxon>
        <taxon>Pseudomonas</taxon>
    </lineage>
</organism>
<feature type="domain" description="Beta-lactamase-related" evidence="2">
    <location>
        <begin position="54"/>
        <end position="340"/>
    </location>
</feature>
<evidence type="ECO:0000313" key="3">
    <source>
        <dbReference type="EMBL" id="KIH84790.1"/>
    </source>
</evidence>
<dbReference type="Pfam" id="PF00144">
    <property type="entry name" value="Beta-lactamase"/>
    <property type="match status" value="1"/>
</dbReference>
<dbReference type="PANTHER" id="PTHR43283:SF7">
    <property type="entry name" value="BETA-LACTAMASE-RELATED DOMAIN-CONTAINING PROTEIN"/>
    <property type="match status" value="1"/>
</dbReference>
<gene>
    <name evidence="3" type="ORF">UCMB321_1470</name>
</gene>
<dbReference type="InterPro" id="IPR001466">
    <property type="entry name" value="Beta-lactam-related"/>
</dbReference>
<comment type="caution">
    <text evidence="3">The sequence shown here is derived from an EMBL/GenBank/DDBJ whole genome shotgun (WGS) entry which is preliminary data.</text>
</comment>
<keyword evidence="1" id="KW-0732">Signal</keyword>
<reference evidence="3 4" key="1">
    <citation type="submission" date="2015-01" db="EMBL/GenBank/DDBJ databases">
        <title>Complete genome of Pseudomonas batumici UCM B-321 producer of the batumin antibiotic with strong antistaphilococcal and potential anticancer activity.</title>
        <authorList>
            <person name="Klochko V.V."/>
            <person name="Zelena L.B."/>
            <person name="Elena K.A."/>
            <person name="Reva O.N."/>
        </authorList>
    </citation>
    <scope>NUCLEOTIDE SEQUENCE [LARGE SCALE GENOMIC DNA]</scope>
    <source>
        <strain evidence="3 4">UCM B-321</strain>
    </source>
</reference>
<dbReference type="OrthoDB" id="9814204at2"/>
<evidence type="ECO:0000259" key="2">
    <source>
        <dbReference type="Pfam" id="PF00144"/>
    </source>
</evidence>
<proteinExistence type="predicted"/>
<dbReference type="SUPFAM" id="SSF56601">
    <property type="entry name" value="beta-lactamase/transpeptidase-like"/>
    <property type="match status" value="1"/>
</dbReference>
<dbReference type="AlphaFoldDB" id="A0A0C2ICY7"/>
<evidence type="ECO:0000313" key="4">
    <source>
        <dbReference type="Proteomes" id="UP000031535"/>
    </source>
</evidence>